<proteinExistence type="predicted"/>
<evidence type="ECO:0000313" key="3">
    <source>
        <dbReference type="Proteomes" id="UP000317708"/>
    </source>
</evidence>
<comment type="caution">
    <text evidence="2">The sequence shown here is derived from an EMBL/GenBank/DDBJ whole genome shotgun (WGS) entry which is preliminary data.</text>
</comment>
<reference evidence="2 3" key="1">
    <citation type="submission" date="2019-01" db="EMBL/GenBank/DDBJ databases">
        <title>Coherence of Microcystis species and biogeography revealed through population genomics.</title>
        <authorList>
            <person name="Perez-Carrascal O.M."/>
            <person name="Terrat Y."/>
            <person name="Giani A."/>
            <person name="Fortin N."/>
            <person name="Tromas N."/>
            <person name="Shapiro B.J."/>
        </authorList>
    </citation>
    <scope>NUCLEOTIDE SEQUENCE [LARGE SCALE GENOMIC DNA]</scope>
    <source>
        <strain evidence="2">Ma_MB_S_20031200_S102</strain>
    </source>
</reference>
<protein>
    <submittedName>
        <fullName evidence="2">Uncharacterized protein</fullName>
    </submittedName>
</protein>
<dbReference type="Proteomes" id="UP000317708">
    <property type="component" value="Unassembled WGS sequence"/>
</dbReference>
<evidence type="ECO:0000256" key="1">
    <source>
        <dbReference type="SAM" id="MobiDB-lite"/>
    </source>
</evidence>
<organism evidence="2 3">
    <name type="scientific">Microcystis aeruginosa Ma_MB_S_20031200_S102</name>
    <dbReference type="NCBI Taxonomy" id="2486254"/>
    <lineage>
        <taxon>Bacteria</taxon>
        <taxon>Bacillati</taxon>
        <taxon>Cyanobacteriota</taxon>
        <taxon>Cyanophyceae</taxon>
        <taxon>Oscillatoriophycideae</taxon>
        <taxon>Chroococcales</taxon>
        <taxon>Microcystaceae</taxon>
        <taxon>Microcystis</taxon>
    </lineage>
</organism>
<accession>A0A552F8J7</accession>
<feature type="region of interest" description="Disordered" evidence="1">
    <location>
        <begin position="14"/>
        <end position="33"/>
    </location>
</feature>
<dbReference type="AlphaFoldDB" id="A0A552F8J7"/>
<name>A0A552F8J7_MICAE</name>
<dbReference type="EMBL" id="SFBI01000008">
    <property type="protein sequence ID" value="TRU43028.1"/>
    <property type="molecule type" value="Genomic_DNA"/>
</dbReference>
<sequence>MKWGSCLITLSPQNPITPKPYHPKTLSPQNPITLSPDDRLLTTDSFSLFNLRPHSHWRSFLRHCRDHHHCPIR</sequence>
<gene>
    <name evidence="2" type="ORF">EWV92_00675</name>
</gene>
<evidence type="ECO:0000313" key="2">
    <source>
        <dbReference type="EMBL" id="TRU43028.1"/>
    </source>
</evidence>